<feature type="transmembrane region" description="Helical" evidence="1">
    <location>
        <begin position="12"/>
        <end position="30"/>
    </location>
</feature>
<keyword evidence="3" id="KW-1185">Reference proteome</keyword>
<protein>
    <submittedName>
        <fullName evidence="2">Uncharacterized protein</fullName>
    </submittedName>
</protein>
<keyword evidence="1" id="KW-0472">Membrane</keyword>
<evidence type="ECO:0000313" key="3">
    <source>
        <dbReference type="Proteomes" id="UP000010846"/>
    </source>
</evidence>
<gene>
    <name evidence="2" type="ordered locus">Halru_2172</name>
</gene>
<evidence type="ECO:0000313" key="2">
    <source>
        <dbReference type="EMBL" id="AGB16760.1"/>
    </source>
</evidence>
<accession>L0IB07</accession>
<proteinExistence type="predicted"/>
<dbReference type="AlphaFoldDB" id="L0IB07"/>
<organism evidence="2 3">
    <name type="scientific">Halovivax ruber (strain DSM 18193 / JCM 13892 / XH-70)</name>
    <dbReference type="NCBI Taxonomy" id="797302"/>
    <lineage>
        <taxon>Archaea</taxon>
        <taxon>Methanobacteriati</taxon>
        <taxon>Methanobacteriota</taxon>
        <taxon>Stenosarchaea group</taxon>
        <taxon>Halobacteria</taxon>
        <taxon>Halobacteriales</taxon>
        <taxon>Natrialbaceae</taxon>
        <taxon>Halovivax</taxon>
    </lineage>
</organism>
<evidence type="ECO:0000256" key="1">
    <source>
        <dbReference type="SAM" id="Phobius"/>
    </source>
</evidence>
<sequence length="40" mass="4603">MGPNPYRRHLNRRMQGAILMAILMVMTAITNREYAVDGLQ</sequence>
<dbReference type="KEGG" id="hru:Halru_2172"/>
<dbReference type="HOGENOM" id="CLU_3282778_0_0_2"/>
<dbReference type="STRING" id="797302.Halru_2172"/>
<keyword evidence="1" id="KW-1133">Transmembrane helix</keyword>
<dbReference type="EMBL" id="CP003050">
    <property type="protein sequence ID" value="AGB16760.1"/>
    <property type="molecule type" value="Genomic_DNA"/>
</dbReference>
<reference evidence="2" key="1">
    <citation type="submission" date="2011-09" db="EMBL/GenBank/DDBJ databases">
        <title>Complete sequence of Halovivax ruber XH-70.</title>
        <authorList>
            <consortium name="US DOE Joint Genome Institute"/>
            <person name="Lucas S."/>
            <person name="Han J."/>
            <person name="Lapidus A."/>
            <person name="Cheng J.-F."/>
            <person name="Goodwin L."/>
            <person name="Pitluck S."/>
            <person name="Peters L."/>
            <person name="Mikhailova N."/>
            <person name="Davenport K."/>
            <person name="Detter J.C."/>
            <person name="Han C."/>
            <person name="Tapia R."/>
            <person name="Land M."/>
            <person name="Hauser L."/>
            <person name="Kyrpides N."/>
            <person name="Ivanova N."/>
            <person name="Pagani I."/>
            <person name="Sproer C."/>
            <person name="Anderson I."/>
            <person name="Woyke T."/>
        </authorList>
    </citation>
    <scope>NUCLEOTIDE SEQUENCE</scope>
    <source>
        <strain evidence="2">XH-70</strain>
    </source>
</reference>
<keyword evidence="1" id="KW-0812">Transmembrane</keyword>
<name>L0IB07_HALRX</name>
<dbReference type="Proteomes" id="UP000010846">
    <property type="component" value="Chromosome"/>
</dbReference>